<keyword evidence="1" id="KW-1133">Transmembrane helix</keyword>
<dbReference type="InterPro" id="IPR012505">
    <property type="entry name" value="YbbR"/>
</dbReference>
<reference evidence="2 3" key="1">
    <citation type="journal article" date="2012" name="ISME J.">
        <title>Nitrification expanded: discovery, physiology and genomics of a nitrite-oxidizing bacterium from the phylum Chloroflexi.</title>
        <authorList>
            <person name="Sorokin D.Y."/>
            <person name="Lucker S."/>
            <person name="Vejmelkova D."/>
            <person name="Kostrikina N.A."/>
            <person name="Kleerebezem R."/>
            <person name="Rijpstra W.I."/>
            <person name="Damste J.S."/>
            <person name="Le Paslier D."/>
            <person name="Muyzer G."/>
            <person name="Wagner M."/>
            <person name="van Loosdrecht M.C."/>
            <person name="Daims H."/>
        </authorList>
    </citation>
    <scope>NUCLEOTIDE SEQUENCE [LARGE SCALE GENOMIC DNA]</scope>
    <source>
        <strain evidence="3">none</strain>
    </source>
</reference>
<sequence length="135" mass="14894">MAPKPRLTLARARRFSDTGNLARFLAALILAFALWSWVTYQRDPEISKEVPSIPVAVVNLTPGLQVASQLPSVDVWIEGPQSILRNFGSGNVRAEVDLGNLRKPGVYSVDVKIRLPADQLRAKQVIPPKIDITLK</sequence>
<gene>
    <name evidence="2" type="ORF">NITHO_840005</name>
</gene>
<dbReference type="Pfam" id="PF07949">
    <property type="entry name" value="YbbR"/>
    <property type="match status" value="1"/>
</dbReference>
<comment type="caution">
    <text evidence="2">The sequence shown here is derived from an EMBL/GenBank/DDBJ whole genome shotgun (WGS) entry which is preliminary data.</text>
</comment>
<dbReference type="AlphaFoldDB" id="I4ENC0"/>
<accession>I4ENC0</accession>
<dbReference type="PANTHER" id="PTHR37804">
    <property type="entry name" value="CDAA REGULATORY PROTEIN CDAR"/>
    <property type="match status" value="1"/>
</dbReference>
<dbReference type="InterPro" id="IPR053154">
    <property type="entry name" value="c-di-AMP_regulator"/>
</dbReference>
<dbReference type="RefSeq" id="WP_008481860.1">
    <property type="nucleotide sequence ID" value="NZ_CAGS01000720.1"/>
</dbReference>
<dbReference type="PANTHER" id="PTHR37804:SF1">
    <property type="entry name" value="CDAA REGULATORY PROTEIN CDAR"/>
    <property type="match status" value="1"/>
</dbReference>
<proteinExistence type="predicted"/>
<evidence type="ECO:0000313" key="3">
    <source>
        <dbReference type="Proteomes" id="UP000004221"/>
    </source>
</evidence>
<keyword evidence="3" id="KW-1185">Reference proteome</keyword>
<keyword evidence="1" id="KW-0812">Transmembrane</keyword>
<evidence type="ECO:0000256" key="1">
    <source>
        <dbReference type="SAM" id="Phobius"/>
    </source>
</evidence>
<organism evidence="2 3">
    <name type="scientific">Nitrolancea hollandica Lb</name>
    <dbReference type="NCBI Taxonomy" id="1129897"/>
    <lineage>
        <taxon>Bacteria</taxon>
        <taxon>Pseudomonadati</taxon>
        <taxon>Thermomicrobiota</taxon>
        <taxon>Thermomicrobia</taxon>
        <taxon>Sphaerobacterales</taxon>
        <taxon>Sphaerobacterineae</taxon>
        <taxon>Sphaerobacteraceae</taxon>
        <taxon>Nitrolancea</taxon>
    </lineage>
</organism>
<dbReference type="OrthoDB" id="9930872at2"/>
<dbReference type="Proteomes" id="UP000004221">
    <property type="component" value="Unassembled WGS sequence"/>
</dbReference>
<keyword evidence="1" id="KW-0472">Membrane</keyword>
<feature type="transmembrane region" description="Helical" evidence="1">
    <location>
        <begin position="21"/>
        <end position="38"/>
    </location>
</feature>
<name>I4ENC0_9BACT</name>
<protein>
    <submittedName>
        <fullName evidence="2">YbbR family protein</fullName>
    </submittedName>
</protein>
<evidence type="ECO:0000313" key="2">
    <source>
        <dbReference type="EMBL" id="CCF86183.1"/>
    </source>
</evidence>
<dbReference type="EMBL" id="CAGS01000720">
    <property type="protein sequence ID" value="CCF86183.1"/>
    <property type="molecule type" value="Genomic_DNA"/>
</dbReference>
<dbReference type="Gene3D" id="2.170.120.30">
    <property type="match status" value="1"/>
</dbReference>